<proteinExistence type="inferred from homology"/>
<sequence length="82" mass="8896">MSDNKSFIVIFKKDAPQSEIDSQVSEIESQGGKITQKYEGLMKGFAAQMPQNIALALTSASEGGKHPHIDYIEPDSEVRAGV</sequence>
<dbReference type="AlphaFoldDB" id="A0A177TIX6"/>
<protein>
    <submittedName>
        <fullName evidence="3">Uncharacterized protein</fullName>
    </submittedName>
</protein>
<dbReference type="EMBL" id="LWDF02000152">
    <property type="protein sequence ID" value="KAE8255721.1"/>
    <property type="molecule type" value="Genomic_DNA"/>
</dbReference>
<organism evidence="3 4">
    <name type="scientific">Tilletia indica</name>
    <dbReference type="NCBI Taxonomy" id="43049"/>
    <lineage>
        <taxon>Eukaryota</taxon>
        <taxon>Fungi</taxon>
        <taxon>Dikarya</taxon>
        <taxon>Basidiomycota</taxon>
        <taxon>Ustilaginomycotina</taxon>
        <taxon>Exobasidiomycetes</taxon>
        <taxon>Tilletiales</taxon>
        <taxon>Tilletiaceae</taxon>
        <taxon>Tilletia</taxon>
    </lineage>
</organism>
<feature type="region of interest" description="Disordered" evidence="2">
    <location>
        <begin position="63"/>
        <end position="82"/>
    </location>
</feature>
<comment type="caution">
    <text evidence="3">The sequence shown here is derived from an EMBL/GenBank/DDBJ whole genome shotgun (WGS) entry which is preliminary data.</text>
</comment>
<evidence type="ECO:0000313" key="4">
    <source>
        <dbReference type="Proteomes" id="UP000077521"/>
    </source>
</evidence>
<evidence type="ECO:0000313" key="3">
    <source>
        <dbReference type="EMBL" id="KAE8255721.1"/>
    </source>
</evidence>
<dbReference type="OrthoDB" id="5518345at2759"/>
<dbReference type="Pfam" id="PF05922">
    <property type="entry name" value="Inhibitor_I9"/>
    <property type="match status" value="1"/>
</dbReference>
<reference evidence="3" key="2">
    <citation type="journal article" date="2019" name="IMA Fungus">
        <title>Genome sequencing and comparison of five Tilletia species to identify candidate genes for the detection of regulated species infecting wheat.</title>
        <authorList>
            <person name="Nguyen H.D.T."/>
            <person name="Sultana T."/>
            <person name="Kesanakurti P."/>
            <person name="Hambleton S."/>
        </authorList>
    </citation>
    <scope>NUCLEOTIDE SEQUENCE</scope>
    <source>
        <strain evidence="3">DAOMC 236416</strain>
    </source>
</reference>
<dbReference type="SUPFAM" id="SSF54897">
    <property type="entry name" value="Protease propeptides/inhibitors"/>
    <property type="match status" value="1"/>
</dbReference>
<accession>A0A177TIX6</accession>
<reference evidence="3" key="1">
    <citation type="submission" date="2016-04" db="EMBL/GenBank/DDBJ databases">
        <authorList>
            <person name="Nguyen H.D."/>
            <person name="Samba Siva P."/>
            <person name="Cullis J."/>
            <person name="Levesque C.A."/>
            <person name="Hambleton S."/>
        </authorList>
    </citation>
    <scope>NUCLEOTIDE SEQUENCE</scope>
    <source>
        <strain evidence="3">DAOMC 236416</strain>
    </source>
</reference>
<evidence type="ECO:0000256" key="1">
    <source>
        <dbReference type="ARBA" id="ARBA00038069"/>
    </source>
</evidence>
<comment type="similarity">
    <text evidence="1">Belongs to the protease inhibitor I9 family.</text>
</comment>
<gene>
    <name evidence="3" type="ORF">A4X13_0g2935</name>
</gene>
<dbReference type="PANTHER" id="PTHR28288">
    <property type="entry name" value="PROTEASE B INHIBITOR 2"/>
    <property type="match status" value="1"/>
</dbReference>
<dbReference type="Proteomes" id="UP000077521">
    <property type="component" value="Unassembled WGS sequence"/>
</dbReference>
<dbReference type="GO" id="GO:0042144">
    <property type="term" value="P:vacuole fusion, non-autophagic"/>
    <property type="evidence" value="ECO:0007669"/>
    <property type="project" value="TreeGrafter"/>
</dbReference>
<name>A0A177TIX6_9BASI</name>
<dbReference type="Gene3D" id="3.30.70.80">
    <property type="entry name" value="Peptidase S8 propeptide/proteinase inhibitor I9"/>
    <property type="match status" value="1"/>
</dbReference>
<dbReference type="FunFam" id="3.30.70.80:FF:000005">
    <property type="entry name" value="Proteinase inhibitor I2B"/>
    <property type="match status" value="1"/>
</dbReference>
<keyword evidence="4" id="KW-1185">Reference proteome</keyword>
<dbReference type="InterPro" id="IPR052471">
    <property type="entry name" value="PBI_I9"/>
</dbReference>
<dbReference type="InterPro" id="IPR010259">
    <property type="entry name" value="S8pro/Inhibitor_I9"/>
</dbReference>
<dbReference type="PANTHER" id="PTHR28288:SF2">
    <property type="entry name" value="PROTEASE B INHIBITOR 2"/>
    <property type="match status" value="1"/>
</dbReference>
<evidence type="ECO:0000256" key="2">
    <source>
        <dbReference type="SAM" id="MobiDB-lite"/>
    </source>
</evidence>
<dbReference type="InterPro" id="IPR037045">
    <property type="entry name" value="S8pro/Inhibitor_I9_sf"/>
</dbReference>
<dbReference type="GO" id="GO:0004866">
    <property type="term" value="F:endopeptidase inhibitor activity"/>
    <property type="evidence" value="ECO:0007669"/>
    <property type="project" value="UniProtKB-ARBA"/>
</dbReference>